<evidence type="ECO:0000256" key="10">
    <source>
        <dbReference type="ARBA" id="ARBA00025699"/>
    </source>
</evidence>
<dbReference type="Proteomes" id="UP000051751">
    <property type="component" value="Unassembled WGS sequence"/>
</dbReference>
<gene>
    <name evidence="15" type="ORF">IV38_GL000426</name>
    <name evidence="16" type="ORF">IV40_GL000242</name>
</gene>
<evidence type="ECO:0000256" key="12">
    <source>
        <dbReference type="PIRNR" id="PIRNR015601"/>
    </source>
</evidence>
<dbReference type="GO" id="GO:0070475">
    <property type="term" value="P:rRNA base methylation"/>
    <property type="evidence" value="ECO:0007669"/>
    <property type="project" value="TreeGrafter"/>
</dbReference>
<dbReference type="CDD" id="cd18084">
    <property type="entry name" value="RsmE-like"/>
    <property type="match status" value="1"/>
</dbReference>
<evidence type="ECO:0000256" key="4">
    <source>
        <dbReference type="ARBA" id="ARBA00013673"/>
    </source>
</evidence>
<comment type="function">
    <text evidence="10 12">Specifically methylates the N3 position of the uracil ring of uridine 1498 (m3U1498) in 16S rRNA. Acts on the fully assembled 30S ribosomal subunit.</text>
</comment>
<dbReference type="InterPro" id="IPR046886">
    <property type="entry name" value="RsmE_MTase_dom"/>
</dbReference>
<evidence type="ECO:0000256" key="3">
    <source>
        <dbReference type="ARBA" id="ARBA00012328"/>
    </source>
</evidence>
<dbReference type="SUPFAM" id="SSF75217">
    <property type="entry name" value="alpha/beta knot"/>
    <property type="match status" value="1"/>
</dbReference>
<dbReference type="EMBL" id="JQAT01000001">
    <property type="protein sequence ID" value="KRN29541.1"/>
    <property type="molecule type" value="Genomic_DNA"/>
</dbReference>
<evidence type="ECO:0000256" key="6">
    <source>
        <dbReference type="ARBA" id="ARBA00022552"/>
    </source>
</evidence>
<dbReference type="InterPro" id="IPR029028">
    <property type="entry name" value="Alpha/beta_knot_MTases"/>
</dbReference>
<accession>A0A0R2FT39</accession>
<dbReference type="GO" id="GO:0070042">
    <property type="term" value="F:rRNA (uridine-N3-)-methyltransferase activity"/>
    <property type="evidence" value="ECO:0007669"/>
    <property type="project" value="TreeGrafter"/>
</dbReference>
<dbReference type="Proteomes" id="UP000051645">
    <property type="component" value="Unassembled WGS sequence"/>
</dbReference>
<dbReference type="NCBIfam" id="NF008691">
    <property type="entry name" value="PRK11713.1-4"/>
    <property type="match status" value="1"/>
</dbReference>
<evidence type="ECO:0000259" key="13">
    <source>
        <dbReference type="Pfam" id="PF04452"/>
    </source>
</evidence>
<keyword evidence="7 12" id="KW-0489">Methyltransferase</keyword>
<keyword evidence="6 12" id="KW-0698">rRNA processing</keyword>
<dbReference type="NCBIfam" id="TIGR00046">
    <property type="entry name" value="RsmE family RNA methyltransferase"/>
    <property type="match status" value="1"/>
</dbReference>
<evidence type="ECO:0000259" key="14">
    <source>
        <dbReference type="Pfam" id="PF20260"/>
    </source>
</evidence>
<dbReference type="GO" id="GO:0005737">
    <property type="term" value="C:cytoplasm"/>
    <property type="evidence" value="ECO:0007669"/>
    <property type="project" value="UniProtKB-SubCell"/>
</dbReference>
<evidence type="ECO:0000256" key="9">
    <source>
        <dbReference type="ARBA" id="ARBA00022691"/>
    </source>
</evidence>
<evidence type="ECO:0000256" key="1">
    <source>
        <dbReference type="ARBA" id="ARBA00004496"/>
    </source>
</evidence>
<dbReference type="InterPro" id="IPR006700">
    <property type="entry name" value="RsmE"/>
</dbReference>
<reference evidence="17 18" key="1">
    <citation type="journal article" date="2015" name="Genome Announc.">
        <title>Expanding the biotechnology potential of lactobacilli through comparative genomics of 213 strains and associated genera.</title>
        <authorList>
            <person name="Sun Z."/>
            <person name="Harris H.M."/>
            <person name="McCann A."/>
            <person name="Guo C."/>
            <person name="Argimon S."/>
            <person name="Zhang W."/>
            <person name="Yang X."/>
            <person name="Jeffery I.B."/>
            <person name="Cooney J.C."/>
            <person name="Kagawa T.F."/>
            <person name="Liu W."/>
            <person name="Song Y."/>
            <person name="Salvetti E."/>
            <person name="Wrobel A."/>
            <person name="Rasinkangas P."/>
            <person name="Parkhill J."/>
            <person name="Rea M.C."/>
            <person name="O'Sullivan O."/>
            <person name="Ritari J."/>
            <person name="Douillard F.P."/>
            <person name="Paul Ross R."/>
            <person name="Yang R."/>
            <person name="Briner A.E."/>
            <person name="Felis G.E."/>
            <person name="de Vos W.M."/>
            <person name="Barrangou R."/>
            <person name="Klaenhammer T.R."/>
            <person name="Caufield P.W."/>
            <person name="Cui Y."/>
            <person name="Zhang H."/>
            <person name="O'Toole P.W."/>
        </authorList>
    </citation>
    <scope>NUCLEOTIDE SEQUENCE [LARGE SCALE GENOMIC DNA]</scope>
    <source>
        <strain evidence="15 18">ATCC BAA-66</strain>
        <strain evidence="16 17">DSM 13344</strain>
    </source>
</reference>
<dbReference type="InterPro" id="IPR046887">
    <property type="entry name" value="RsmE_PUA-like"/>
</dbReference>
<comment type="subcellular location">
    <subcellularLocation>
        <location evidence="1 12">Cytoplasm</location>
    </subcellularLocation>
</comment>
<feature type="domain" description="Ribosomal RNA small subunit methyltransferase E methyltransferase" evidence="13">
    <location>
        <begin position="75"/>
        <end position="243"/>
    </location>
</feature>
<dbReference type="STRING" id="81857.IV38_GL000426"/>
<keyword evidence="5 12" id="KW-0963">Cytoplasm</keyword>
<comment type="catalytic activity">
    <reaction evidence="11 12">
        <text>uridine(1498) in 16S rRNA + S-adenosyl-L-methionine = N(3)-methyluridine(1498) in 16S rRNA + S-adenosyl-L-homocysteine + H(+)</text>
        <dbReference type="Rhea" id="RHEA:42920"/>
        <dbReference type="Rhea" id="RHEA-COMP:10283"/>
        <dbReference type="Rhea" id="RHEA-COMP:10284"/>
        <dbReference type="ChEBI" id="CHEBI:15378"/>
        <dbReference type="ChEBI" id="CHEBI:57856"/>
        <dbReference type="ChEBI" id="CHEBI:59789"/>
        <dbReference type="ChEBI" id="CHEBI:65315"/>
        <dbReference type="ChEBI" id="CHEBI:74502"/>
        <dbReference type="EC" id="2.1.1.193"/>
    </reaction>
</comment>
<evidence type="ECO:0000256" key="11">
    <source>
        <dbReference type="ARBA" id="ARBA00047944"/>
    </source>
</evidence>
<dbReference type="Gene3D" id="3.40.1280.10">
    <property type="match status" value="1"/>
</dbReference>
<evidence type="ECO:0000256" key="8">
    <source>
        <dbReference type="ARBA" id="ARBA00022679"/>
    </source>
</evidence>
<feature type="domain" description="Ribosomal RNA small subunit methyltransferase E PUA-like" evidence="14">
    <location>
        <begin position="19"/>
        <end position="58"/>
    </location>
</feature>
<dbReference type="AlphaFoldDB" id="A0A0R2FT39"/>
<comment type="similarity">
    <text evidence="2 12">Belongs to the RNA methyltransferase RsmE family.</text>
</comment>
<comment type="caution">
    <text evidence="15">The sequence shown here is derived from an EMBL/GenBank/DDBJ whole genome shotgun (WGS) entry which is preliminary data.</text>
</comment>
<evidence type="ECO:0000256" key="7">
    <source>
        <dbReference type="ARBA" id="ARBA00022603"/>
    </source>
</evidence>
<keyword evidence="8 12" id="KW-0808">Transferase</keyword>
<evidence type="ECO:0000313" key="15">
    <source>
        <dbReference type="EMBL" id="KRN29541.1"/>
    </source>
</evidence>
<protein>
    <recommendedName>
        <fullName evidence="4 12">Ribosomal RNA small subunit methyltransferase E</fullName>
        <ecNumber evidence="3 12">2.1.1.193</ecNumber>
    </recommendedName>
</protein>
<keyword evidence="9 12" id="KW-0949">S-adenosyl-L-methionine</keyword>
<dbReference type="OrthoDB" id="9815641at2"/>
<evidence type="ECO:0000256" key="5">
    <source>
        <dbReference type="ARBA" id="ARBA00022490"/>
    </source>
</evidence>
<dbReference type="EMBL" id="JQAZ01000001">
    <property type="protein sequence ID" value="KRN33929.1"/>
    <property type="molecule type" value="Genomic_DNA"/>
</dbReference>
<dbReference type="InterPro" id="IPR015947">
    <property type="entry name" value="PUA-like_sf"/>
</dbReference>
<evidence type="ECO:0000313" key="16">
    <source>
        <dbReference type="EMBL" id="KRN33929.1"/>
    </source>
</evidence>
<keyword evidence="17" id="KW-1185">Reference proteome</keyword>
<organism evidence="15 18">
    <name type="scientific">Lactobacillus selangorensis</name>
    <dbReference type="NCBI Taxonomy" id="81857"/>
    <lineage>
        <taxon>Bacteria</taxon>
        <taxon>Bacillati</taxon>
        <taxon>Bacillota</taxon>
        <taxon>Bacilli</taxon>
        <taxon>Lactobacillales</taxon>
        <taxon>Lactobacillaceae</taxon>
        <taxon>Lactobacillus</taxon>
    </lineage>
</organism>
<sequence length="249" mass="27879">MQRYFVNSPLQAGRPIQVSGDIYHHMVHVMRRQLDDQVELVDPDEEVFLAKITKIENSAKFVTLSVLKQLPGQSELPVHITIGCGLSKGDKAEKIVEKGTELGADAFWFFPVRYSVARWEGKKINHKLKRLRKVAQEAAEQSHRTHLPKVDYFASLKDLPDADYTARLVAYEESAKEGEHAVLKQTLNTLKPGAHLVTLFGPEGGFTPAEVTQLVDQQKYVAAGLGPRILRAETAPLYLLSVASYVYEL</sequence>
<dbReference type="PANTHER" id="PTHR30027:SF3">
    <property type="entry name" value="16S RRNA (URACIL(1498)-N(3))-METHYLTRANSFERASE"/>
    <property type="match status" value="1"/>
</dbReference>
<dbReference type="Pfam" id="PF04452">
    <property type="entry name" value="Methyltrans_RNA"/>
    <property type="match status" value="1"/>
</dbReference>
<dbReference type="PANTHER" id="PTHR30027">
    <property type="entry name" value="RIBOSOMAL RNA SMALL SUBUNIT METHYLTRANSFERASE E"/>
    <property type="match status" value="1"/>
</dbReference>
<dbReference type="Pfam" id="PF20260">
    <property type="entry name" value="PUA_4"/>
    <property type="match status" value="1"/>
</dbReference>
<dbReference type="InterPro" id="IPR029026">
    <property type="entry name" value="tRNA_m1G_MTases_N"/>
</dbReference>
<dbReference type="PATRIC" id="fig|81857.3.peg.431"/>
<dbReference type="PIRSF" id="PIRSF015601">
    <property type="entry name" value="MTase_slr0722"/>
    <property type="match status" value="1"/>
</dbReference>
<name>A0A0R2FT39_9LACO</name>
<evidence type="ECO:0000313" key="18">
    <source>
        <dbReference type="Proteomes" id="UP000051751"/>
    </source>
</evidence>
<evidence type="ECO:0000256" key="2">
    <source>
        <dbReference type="ARBA" id="ARBA00005528"/>
    </source>
</evidence>
<dbReference type="SUPFAM" id="SSF88697">
    <property type="entry name" value="PUA domain-like"/>
    <property type="match status" value="1"/>
</dbReference>
<evidence type="ECO:0000313" key="17">
    <source>
        <dbReference type="Proteomes" id="UP000051645"/>
    </source>
</evidence>
<proteinExistence type="inferred from homology"/>
<dbReference type="EC" id="2.1.1.193" evidence="3 12"/>
<dbReference type="RefSeq" id="WP_057768539.1">
    <property type="nucleotide sequence ID" value="NZ_JQAT01000001.1"/>
</dbReference>